<evidence type="ECO:0000313" key="1">
    <source>
        <dbReference type="EMBL" id="PHD74993.1"/>
    </source>
</evidence>
<organism evidence="1 2">
    <name type="scientific">Bacillus toyonensis</name>
    <dbReference type="NCBI Taxonomy" id="155322"/>
    <lineage>
        <taxon>Bacteria</taxon>
        <taxon>Bacillati</taxon>
        <taxon>Bacillota</taxon>
        <taxon>Bacilli</taxon>
        <taxon>Bacillales</taxon>
        <taxon>Bacillaceae</taxon>
        <taxon>Bacillus</taxon>
        <taxon>Bacillus cereus group</taxon>
    </lineage>
</organism>
<dbReference type="Gene3D" id="3.20.20.190">
    <property type="entry name" value="Phosphatidylinositol (PI) phosphodiesterase"/>
    <property type="match status" value="1"/>
</dbReference>
<dbReference type="AlphaFoldDB" id="A0A2C4RDW8"/>
<gene>
    <name evidence="1" type="ORF">COF40_00430</name>
</gene>
<dbReference type="GO" id="GO:0006629">
    <property type="term" value="P:lipid metabolic process"/>
    <property type="evidence" value="ECO:0007669"/>
    <property type="project" value="InterPro"/>
</dbReference>
<reference evidence="1 2" key="1">
    <citation type="submission" date="2017-09" db="EMBL/GenBank/DDBJ databases">
        <title>Large-scale bioinformatics analysis of Bacillus genomes uncovers conserved roles of natural products in bacterial physiology.</title>
        <authorList>
            <consortium name="Agbiome Team Llc"/>
            <person name="Bleich R.M."/>
            <person name="Grubbs K.J."/>
            <person name="Santa Maria K.C."/>
            <person name="Allen S.E."/>
            <person name="Farag S."/>
            <person name="Shank E.A."/>
            <person name="Bowers A."/>
        </authorList>
    </citation>
    <scope>NUCLEOTIDE SEQUENCE [LARGE SCALE GENOMIC DNA]</scope>
    <source>
        <strain evidence="1 2">AFS044250</strain>
    </source>
</reference>
<sequence>MDGANDINPKALNYMRKPETTHTGIVIADFPGAALIEGVIALNKNLRKNWELGARYCNAVNDCC</sequence>
<dbReference type="EMBL" id="NUSQ01000003">
    <property type="protein sequence ID" value="PHD74993.1"/>
    <property type="molecule type" value="Genomic_DNA"/>
</dbReference>
<dbReference type="Proteomes" id="UP000225997">
    <property type="component" value="Unassembled WGS sequence"/>
</dbReference>
<dbReference type="GO" id="GO:0008081">
    <property type="term" value="F:phosphoric diester hydrolase activity"/>
    <property type="evidence" value="ECO:0007669"/>
    <property type="project" value="InterPro"/>
</dbReference>
<dbReference type="InterPro" id="IPR017946">
    <property type="entry name" value="PLC-like_Pdiesterase_TIM-brl"/>
</dbReference>
<evidence type="ECO:0000313" key="2">
    <source>
        <dbReference type="Proteomes" id="UP000225997"/>
    </source>
</evidence>
<accession>A0A2C4RDW8</accession>
<protein>
    <submittedName>
        <fullName evidence="1">Uncharacterized protein</fullName>
    </submittedName>
</protein>
<proteinExistence type="predicted"/>
<comment type="caution">
    <text evidence="1">The sequence shown here is derived from an EMBL/GenBank/DDBJ whole genome shotgun (WGS) entry which is preliminary data.</text>
</comment>
<name>A0A2C4RDW8_9BACI</name>